<dbReference type="PANTHER" id="PTHR13939:SF0">
    <property type="entry name" value="NMN AMIDOHYDROLASE-LIKE PROTEIN YFAY"/>
    <property type="match status" value="1"/>
</dbReference>
<proteinExistence type="inferred from homology"/>
<dbReference type="CDD" id="cd00885">
    <property type="entry name" value="cinA"/>
    <property type="match status" value="1"/>
</dbReference>
<dbReference type="Pfam" id="PF02464">
    <property type="entry name" value="CinA"/>
    <property type="match status" value="1"/>
</dbReference>
<feature type="compositionally biased region" description="Basic and acidic residues" evidence="2">
    <location>
        <begin position="429"/>
        <end position="445"/>
    </location>
</feature>
<feature type="compositionally biased region" description="Basic residues" evidence="2">
    <location>
        <begin position="726"/>
        <end position="735"/>
    </location>
</feature>
<feature type="domain" description="MoaB/Mog" evidence="3">
    <location>
        <begin position="4"/>
        <end position="171"/>
    </location>
</feature>
<dbReference type="GO" id="GO:0016787">
    <property type="term" value="F:hydrolase activity"/>
    <property type="evidence" value="ECO:0007669"/>
    <property type="project" value="UniProtKB-KW"/>
</dbReference>
<dbReference type="InterPro" id="IPR050101">
    <property type="entry name" value="CinA"/>
</dbReference>
<comment type="similarity">
    <text evidence="1">Belongs to the CinA family.</text>
</comment>
<dbReference type="InterPro" id="IPR001453">
    <property type="entry name" value="MoaB/Mog_dom"/>
</dbReference>
<feature type="compositionally biased region" description="Basic residues" evidence="2">
    <location>
        <begin position="510"/>
        <end position="523"/>
    </location>
</feature>
<feature type="compositionally biased region" description="Basic residues" evidence="2">
    <location>
        <begin position="454"/>
        <end position="463"/>
    </location>
</feature>
<feature type="compositionally biased region" description="Basic and acidic residues" evidence="2">
    <location>
        <begin position="583"/>
        <end position="605"/>
    </location>
</feature>
<keyword evidence="4" id="KW-0378">Hydrolase</keyword>
<evidence type="ECO:0000313" key="5">
    <source>
        <dbReference type="Proteomes" id="UP000237662"/>
    </source>
</evidence>
<reference evidence="4 5" key="1">
    <citation type="submission" date="2018-02" db="EMBL/GenBank/DDBJ databases">
        <title>Genomic Encyclopedia of Archaeal and Bacterial Type Strains, Phase II (KMG-II): from individual species to whole genera.</title>
        <authorList>
            <person name="Goeker M."/>
        </authorList>
    </citation>
    <scope>NUCLEOTIDE SEQUENCE [LARGE SCALE GENOMIC DNA]</scope>
    <source>
        <strain evidence="4 5">DSM 29526</strain>
    </source>
</reference>
<feature type="compositionally biased region" description="Polar residues" evidence="2">
    <location>
        <begin position="528"/>
        <end position="541"/>
    </location>
</feature>
<dbReference type="SMART" id="SM00852">
    <property type="entry name" value="MoCF_biosynth"/>
    <property type="match status" value="1"/>
</dbReference>
<organism evidence="4 5">
    <name type="scientific">Neolewinella xylanilytica</name>
    <dbReference type="NCBI Taxonomy" id="1514080"/>
    <lineage>
        <taxon>Bacteria</taxon>
        <taxon>Pseudomonadati</taxon>
        <taxon>Bacteroidota</taxon>
        <taxon>Saprospiria</taxon>
        <taxon>Saprospirales</taxon>
        <taxon>Lewinellaceae</taxon>
        <taxon>Neolewinella</taxon>
    </lineage>
</organism>
<evidence type="ECO:0000256" key="1">
    <source>
        <dbReference type="HAMAP-Rule" id="MF_00226"/>
    </source>
</evidence>
<keyword evidence="5" id="KW-1185">Reference proteome</keyword>
<dbReference type="NCBIfam" id="TIGR00199">
    <property type="entry name" value="PncC_domain"/>
    <property type="match status" value="1"/>
</dbReference>
<feature type="compositionally biased region" description="Polar residues" evidence="2">
    <location>
        <begin position="465"/>
        <end position="479"/>
    </location>
</feature>
<evidence type="ECO:0000313" key="4">
    <source>
        <dbReference type="EMBL" id="PPK87907.1"/>
    </source>
</evidence>
<dbReference type="NCBIfam" id="NF001813">
    <property type="entry name" value="PRK00549.1"/>
    <property type="match status" value="1"/>
</dbReference>
<feature type="compositionally biased region" description="Polar residues" evidence="2">
    <location>
        <begin position="620"/>
        <end position="632"/>
    </location>
</feature>
<accession>A0A2S6I8S5</accession>
<dbReference type="HAMAP" id="MF_00226_B">
    <property type="entry name" value="CinA_B"/>
    <property type="match status" value="1"/>
</dbReference>
<dbReference type="Proteomes" id="UP000237662">
    <property type="component" value="Unassembled WGS sequence"/>
</dbReference>
<dbReference type="SUPFAM" id="SSF53218">
    <property type="entry name" value="Molybdenum cofactor biosynthesis proteins"/>
    <property type="match status" value="1"/>
</dbReference>
<feature type="compositionally biased region" description="Polar residues" evidence="2">
    <location>
        <begin position="553"/>
        <end position="562"/>
    </location>
</feature>
<feature type="region of interest" description="Disordered" evidence="2">
    <location>
        <begin position="426"/>
        <end position="735"/>
    </location>
</feature>
<dbReference type="InterPro" id="IPR036653">
    <property type="entry name" value="CinA-like_C"/>
</dbReference>
<dbReference type="EMBL" id="PTJC01000005">
    <property type="protein sequence ID" value="PPK87907.1"/>
    <property type="molecule type" value="Genomic_DNA"/>
</dbReference>
<dbReference type="Gene3D" id="3.40.980.10">
    <property type="entry name" value="MoaB/Mog-like domain"/>
    <property type="match status" value="1"/>
</dbReference>
<name>A0A2S6I8S5_9BACT</name>
<dbReference type="PANTHER" id="PTHR13939">
    <property type="entry name" value="NICOTINAMIDE-NUCLEOTIDE AMIDOHYDROLASE PNCC"/>
    <property type="match status" value="1"/>
</dbReference>
<comment type="caution">
    <text evidence="4">The sequence shown here is derived from an EMBL/GenBank/DDBJ whole genome shotgun (WGS) entry which is preliminary data.</text>
</comment>
<feature type="compositionally biased region" description="Basic residues" evidence="2">
    <location>
        <begin position="572"/>
        <end position="582"/>
    </location>
</feature>
<feature type="compositionally biased region" description="Basic and acidic residues" evidence="2">
    <location>
        <begin position="481"/>
        <end position="509"/>
    </location>
</feature>
<protein>
    <recommendedName>
        <fullName evidence="1">CinA-like protein</fullName>
    </recommendedName>
</protein>
<dbReference type="AlphaFoldDB" id="A0A2S6I8S5"/>
<dbReference type="RefSeq" id="WP_104418486.1">
    <property type="nucleotide sequence ID" value="NZ_PTJC01000005.1"/>
</dbReference>
<dbReference type="InterPro" id="IPR041424">
    <property type="entry name" value="CinA_KH"/>
</dbReference>
<dbReference type="Gene3D" id="3.30.70.2860">
    <property type="match status" value="1"/>
</dbReference>
<dbReference type="Gene3D" id="3.90.950.20">
    <property type="entry name" value="CinA-like"/>
    <property type="match status" value="1"/>
</dbReference>
<dbReference type="InterPro" id="IPR036425">
    <property type="entry name" value="MoaB/Mog-like_dom_sf"/>
</dbReference>
<dbReference type="InterPro" id="IPR008135">
    <property type="entry name" value="Competence-induced_CinA"/>
</dbReference>
<evidence type="ECO:0000256" key="2">
    <source>
        <dbReference type="SAM" id="MobiDB-lite"/>
    </source>
</evidence>
<dbReference type="OrthoDB" id="9801454at2"/>
<evidence type="ECO:0000259" key="3">
    <source>
        <dbReference type="SMART" id="SM00852"/>
    </source>
</evidence>
<sequence length="735" mass="79584">MRATILTIGDEILIGQVTDTNATYMAAALSEEGITVIEHLSVADSRMGIMSGLDRALEQSDLVLMTGGLGPTKDDITKLVLSDYFGAELRLHAPTWARLQKVFSRYGRKATEAHKEQCRLPTNAKILVNERGTAPGLWLEKDDQVVISMPGVPYEMQYLMDHEVMRRLKRRQFDAEVLRSITILTAGEGESTIAELLETLEDNLPEHMSLAYLPSLGTVRLRISARGEDEESLRNDLEAYRQEFEQVLGPLVYGYGKDDLASVVARTLQERKQFLATAESCTGGYLGGLITALPGSSNHYRGGVVAYSNDLKTSLLGVPEEMIAEFGAVSQETVAAMAEGARTRLGADYALATSGIAGPSGGTPQKPVGTIWIGLATPEGTVTKLLRSGKDRQRNIEYTALHALNLLRLEIGAPVLRPVPEPVAQQVEEMPKEREPNPRAVEAEPNRSAPKTAKPAKSRRGNRNKPASTGTDQATPATNESDDRATSIKAADPDHRPDTPATTESEKKNTPKKAAKSRRAKPKKAADTSDSQATPRTTEANTKAPLKKAADTSEGQHNPATNASDKQAPPKKAAKSRRAKPKKVADTSERKETSATTESEKKETIKQVAKSRRALPKKAANTSEGQDNPVTNESDKQAPPKKAAKSGRAKPKKAADTTKSQEPPMSSEAAKDLTLQPTAKPKRTTRGTRNLKPQEPEAQAPAKPKRTANKSLKADTPPADSEAAAKPKRTPRRKK</sequence>
<gene>
    <name evidence="4" type="ORF">CLV84_0866</name>
</gene>
<dbReference type="InterPro" id="IPR008136">
    <property type="entry name" value="CinA_C"/>
</dbReference>
<dbReference type="Pfam" id="PF18146">
    <property type="entry name" value="CinA_KH"/>
    <property type="match status" value="1"/>
</dbReference>
<dbReference type="Pfam" id="PF00994">
    <property type="entry name" value="MoCF_biosynth"/>
    <property type="match status" value="1"/>
</dbReference>
<dbReference type="NCBIfam" id="TIGR00200">
    <property type="entry name" value="cinA_nterm"/>
    <property type="match status" value="1"/>
</dbReference>
<dbReference type="SUPFAM" id="SSF142433">
    <property type="entry name" value="CinA-like"/>
    <property type="match status" value="1"/>
</dbReference>
<feature type="compositionally biased region" description="Basic residues" evidence="2">
    <location>
        <begin position="642"/>
        <end position="652"/>
    </location>
</feature>